<gene>
    <name evidence="3" type="ORF">BDCG_07618</name>
</gene>
<dbReference type="CDD" id="cd23659">
    <property type="entry name" value="USP_At3g01520-like"/>
    <property type="match status" value="1"/>
</dbReference>
<proteinExistence type="predicted"/>
<dbReference type="EMBL" id="EQ999981">
    <property type="protein sequence ID" value="OAT02500.1"/>
    <property type="molecule type" value="Genomic_DNA"/>
</dbReference>
<evidence type="ECO:0000313" key="3">
    <source>
        <dbReference type="EMBL" id="OAT02500.1"/>
    </source>
</evidence>
<feature type="compositionally biased region" description="Basic and acidic residues" evidence="1">
    <location>
        <begin position="354"/>
        <end position="373"/>
    </location>
</feature>
<evidence type="ECO:0000313" key="4">
    <source>
        <dbReference type="EMBL" id="OAT02501.1"/>
    </source>
</evidence>
<feature type="compositionally biased region" description="Basic and acidic residues" evidence="1">
    <location>
        <begin position="181"/>
        <end position="191"/>
    </location>
</feature>
<name>A0ABX2VZD3_AJEDR</name>
<accession>A0ABX2VZD3</accession>
<feature type="compositionally biased region" description="Low complexity" evidence="1">
    <location>
        <begin position="152"/>
        <end position="180"/>
    </location>
</feature>
<keyword evidence="5" id="KW-1185">Reference proteome</keyword>
<organism evidence="3 5">
    <name type="scientific">Ajellomyces dermatitidis (strain ER-3 / ATCC MYA-2586)</name>
    <name type="common">Blastomyces dermatitidis</name>
    <dbReference type="NCBI Taxonomy" id="559297"/>
    <lineage>
        <taxon>Eukaryota</taxon>
        <taxon>Fungi</taxon>
        <taxon>Dikarya</taxon>
        <taxon>Ascomycota</taxon>
        <taxon>Pezizomycotina</taxon>
        <taxon>Eurotiomycetes</taxon>
        <taxon>Eurotiomycetidae</taxon>
        <taxon>Onygenales</taxon>
        <taxon>Ajellomycetaceae</taxon>
        <taxon>Blastomyces</taxon>
    </lineage>
</organism>
<sequence>MWIMRKLVPHNLHTYTYSTRLHQSILFLLSSHFLLTMPPKKMSLESALDEERREILDILEGRLRRSPQQQPSRARHASPTPPIRSMLDVAPDPALQRHNSIAGPSASVGVTTPSSSSRSAPPVRSLLDPISPSPLRLTHSAESRPTEYDPATTSPILPTSPTSPKSPKSPKSPNSSISSSTREESHPRRSSEPSGHSGSLPSPTRKKQGIEEYQFEMLPSIPNQALPKRVAQGGKKSATHTNNAAHTSSMVAVMSGQELGGLHGFTRGRDTIRHGGAVGVSGRHSRSPSARLARSRSPGTGLLNTNSFNPMPVPGTFVTDTGKVIHLDHAYRQLSNAALSRSSGTLSRFRKSPTSRERGEDAVSESGDSRLQEDYYSGDEAVSGDNSSGDENDNSSSGEEDWSAEIQRGRRHGRKKSDSEENGVNKSGGPQQVRSLLAAADEERKKVSSTYKVKSLLDPVPVTAKAATEKHLHKKTGVVHPTTSFDYAGSGANTPAGSDDEAQYSDFKKAQNLSIYMSPIDQSVPNRVIRTIVRGEFTRVQEEAEQNGRMRLRTYLVATDLSDESVYALEWTIGTILRDGDTLYAVYAIDEETGSGSGAGKGEPDSSSSVQIGDGLKAMLDAAAVVGSQTKKTAENLTKASPLPSANTSSTQISGGSGGGGGTDSKPGSADSRAVSKDEAERFRAIEGISQTVVRLLRKTKLQVRVAVEVIHCNSPKHLITEAIDGLEPTLVILGSRGRSALKGVLLGSFSNYLVTKSSVPVMVARKKLKKHAKFKPANVRLLNNLTTPKKLVYAKID</sequence>
<evidence type="ECO:0000259" key="2">
    <source>
        <dbReference type="Pfam" id="PF00582"/>
    </source>
</evidence>
<feature type="compositionally biased region" description="Polar residues" evidence="1">
    <location>
        <begin position="634"/>
        <end position="647"/>
    </location>
</feature>
<reference evidence="3" key="1">
    <citation type="submission" date="2009-02" db="EMBL/GenBank/DDBJ databases">
        <title>The Genome Sequence of Blastomyces dermatitidis strain ER-3.</title>
        <authorList>
            <consortium name="The Broad Institute Genome Sequencing Platform"/>
            <consortium name="Broad Institute Microbial Sequencing Center."/>
            <person name="Champion M."/>
            <person name="Cuomo C."/>
            <person name="Ma L.-J."/>
            <person name="Henn M.R."/>
            <person name="Klein B."/>
            <person name="Goldman B."/>
            <person name="Young S."/>
            <person name="Kodira C.D."/>
            <person name="Zeng Q."/>
            <person name="Koehrsen M."/>
            <person name="Alvarado L."/>
            <person name="Berlin A.M."/>
            <person name="Heiman D.I."/>
            <person name="Hepburn T.A."/>
            <person name="Saif S."/>
            <person name="Shea T.D."/>
            <person name="Shenoy N."/>
            <person name="Sykes S."/>
            <person name="Galagan J."/>
            <person name="Nusbaum C."/>
            <person name="Birren B."/>
        </authorList>
    </citation>
    <scope>NUCLEOTIDE SEQUENCE</scope>
    <source>
        <strain evidence="3">ER-3</strain>
    </source>
</reference>
<reference evidence="5" key="2">
    <citation type="journal article" date="2015" name="PLoS Genet.">
        <title>The dynamic genome and transcriptome of the human fungal pathogen Blastomyces and close relative Emmonsia.</title>
        <authorList>
            <person name="Munoz J.F."/>
            <person name="Gauthier G.M."/>
            <person name="Desjardins C.A."/>
            <person name="Gallo J.E."/>
            <person name="Holder J."/>
            <person name="Sullivan T.D."/>
            <person name="Marty A.J."/>
            <person name="Carmen J.C."/>
            <person name="Chen Z."/>
            <person name="Ding L."/>
            <person name="Gujja S."/>
            <person name="Magrini V."/>
            <person name="Misas E."/>
            <person name="Mitreva M."/>
            <person name="Priest M."/>
            <person name="Saif S."/>
            <person name="Whiston E.A."/>
            <person name="Young S."/>
            <person name="Zeng Q."/>
            <person name="Goldman W.E."/>
            <person name="Mardis E.R."/>
            <person name="Taylor J.W."/>
            <person name="McEwen J.G."/>
            <person name="Clay O.K."/>
            <person name="Klein B.S."/>
            <person name="Cuomo C.A."/>
        </authorList>
    </citation>
    <scope>NUCLEOTIDE SEQUENCE [LARGE SCALE GENOMIC DNA]</scope>
    <source>
        <strain evidence="5">ER-3 / ATCC MYA-2586</strain>
    </source>
</reference>
<dbReference type="PANTHER" id="PTHR46100:SF4">
    <property type="entry name" value="USPA DOMAIN-CONTAINING PROTEIN"/>
    <property type="match status" value="1"/>
</dbReference>
<feature type="region of interest" description="Disordered" evidence="1">
    <location>
        <begin position="273"/>
        <end position="308"/>
    </location>
</feature>
<feature type="region of interest" description="Disordered" evidence="1">
    <location>
        <begin position="61"/>
        <end position="205"/>
    </location>
</feature>
<feature type="compositionally biased region" description="Polar residues" evidence="1">
    <location>
        <begin position="422"/>
        <end position="432"/>
    </location>
</feature>
<dbReference type="GeneID" id="69029323"/>
<feature type="compositionally biased region" description="Low complexity" evidence="1">
    <location>
        <begin position="104"/>
        <end position="125"/>
    </location>
</feature>
<feature type="compositionally biased region" description="Low complexity" evidence="1">
    <location>
        <begin position="192"/>
        <end position="203"/>
    </location>
</feature>
<dbReference type="SUPFAM" id="SSF52402">
    <property type="entry name" value="Adenine nucleotide alpha hydrolases-like"/>
    <property type="match status" value="1"/>
</dbReference>
<feature type="region of interest" description="Disordered" evidence="1">
    <location>
        <begin position="634"/>
        <end position="676"/>
    </location>
</feature>
<dbReference type="EMBL" id="EQ999981">
    <property type="protein sequence ID" value="OAT02501.1"/>
    <property type="molecule type" value="Genomic_DNA"/>
</dbReference>
<feature type="compositionally biased region" description="Polar residues" evidence="1">
    <location>
        <begin position="337"/>
        <end position="346"/>
    </location>
</feature>
<feature type="compositionally biased region" description="Acidic residues" evidence="1">
    <location>
        <begin position="388"/>
        <end position="403"/>
    </location>
</feature>
<evidence type="ECO:0000256" key="1">
    <source>
        <dbReference type="SAM" id="MobiDB-lite"/>
    </source>
</evidence>
<dbReference type="RefSeq" id="XP_045282227.1">
    <property type="nucleotide sequence ID" value="XM_045423403.1"/>
</dbReference>
<dbReference type="InterPro" id="IPR014729">
    <property type="entry name" value="Rossmann-like_a/b/a_fold"/>
</dbReference>
<dbReference type="Gene3D" id="3.40.50.620">
    <property type="entry name" value="HUPs"/>
    <property type="match status" value="1"/>
</dbReference>
<feature type="domain" description="UspA" evidence="2">
    <location>
        <begin position="674"/>
        <end position="766"/>
    </location>
</feature>
<evidence type="ECO:0000313" key="5">
    <source>
        <dbReference type="Proteomes" id="UP000002039"/>
    </source>
</evidence>
<dbReference type="InterPro" id="IPR006016">
    <property type="entry name" value="UspA"/>
</dbReference>
<dbReference type="Proteomes" id="UP000002039">
    <property type="component" value="Unassembled WGS sequence"/>
</dbReference>
<feature type="region of interest" description="Disordered" evidence="1">
    <location>
        <begin position="219"/>
        <end position="246"/>
    </location>
</feature>
<feature type="region of interest" description="Disordered" evidence="1">
    <location>
        <begin position="337"/>
        <end position="432"/>
    </location>
</feature>
<feature type="compositionally biased region" description="Low complexity" evidence="1">
    <location>
        <begin position="287"/>
        <end position="298"/>
    </location>
</feature>
<dbReference type="PRINTS" id="PR01438">
    <property type="entry name" value="UNVRSLSTRESS"/>
</dbReference>
<dbReference type="PANTHER" id="PTHR46100">
    <property type="entry name" value="IMP2'P"/>
    <property type="match status" value="1"/>
</dbReference>
<dbReference type="RefSeq" id="XP_045282228.1">
    <property type="nucleotide sequence ID" value="XM_045423404.1"/>
</dbReference>
<protein>
    <submittedName>
        <fullName evidence="3 4">Universal stress protein</fullName>
    </submittedName>
</protein>
<dbReference type="InterPro" id="IPR006015">
    <property type="entry name" value="Universal_stress_UspA"/>
</dbReference>
<dbReference type="Pfam" id="PF00582">
    <property type="entry name" value="Usp"/>
    <property type="match status" value="1"/>
</dbReference>